<evidence type="ECO:0000313" key="3">
    <source>
        <dbReference type="Proteomes" id="UP000308802"/>
    </source>
</evidence>
<evidence type="ECO:0000313" key="2">
    <source>
        <dbReference type="EMBL" id="THW75266.1"/>
    </source>
</evidence>
<accession>A0A4S9A7Z0</accession>
<feature type="coiled-coil region" evidence="1">
    <location>
        <begin position="156"/>
        <end position="194"/>
    </location>
</feature>
<dbReference type="AlphaFoldDB" id="A0A4S9A7Z0"/>
<organism evidence="2 3">
    <name type="scientific">Aureobasidium pullulans</name>
    <name type="common">Black yeast</name>
    <name type="synonym">Pullularia pullulans</name>
    <dbReference type="NCBI Taxonomy" id="5580"/>
    <lineage>
        <taxon>Eukaryota</taxon>
        <taxon>Fungi</taxon>
        <taxon>Dikarya</taxon>
        <taxon>Ascomycota</taxon>
        <taxon>Pezizomycotina</taxon>
        <taxon>Dothideomycetes</taxon>
        <taxon>Dothideomycetidae</taxon>
        <taxon>Dothideales</taxon>
        <taxon>Saccotheciaceae</taxon>
        <taxon>Aureobasidium</taxon>
    </lineage>
</organism>
<name>A0A4S9A7Z0_AURPU</name>
<comment type="caution">
    <text evidence="2">The sequence shown here is derived from an EMBL/GenBank/DDBJ whole genome shotgun (WGS) entry which is preliminary data.</text>
</comment>
<feature type="non-terminal residue" evidence="2">
    <location>
        <position position="1"/>
    </location>
</feature>
<evidence type="ECO:0000256" key="1">
    <source>
        <dbReference type="SAM" id="Coils"/>
    </source>
</evidence>
<protein>
    <submittedName>
        <fullName evidence="2">Uncharacterized protein</fullName>
    </submittedName>
</protein>
<dbReference type="Proteomes" id="UP000308802">
    <property type="component" value="Unassembled WGS sequence"/>
</dbReference>
<gene>
    <name evidence="2" type="ORF">D6D19_04152</name>
</gene>
<keyword evidence="1" id="KW-0175">Coiled coil</keyword>
<proteinExistence type="predicted"/>
<dbReference type="EMBL" id="QZAO01000101">
    <property type="protein sequence ID" value="THW75266.1"/>
    <property type="molecule type" value="Genomic_DNA"/>
</dbReference>
<reference evidence="2 3" key="1">
    <citation type="submission" date="2018-10" db="EMBL/GenBank/DDBJ databases">
        <title>Fifty Aureobasidium pullulans genomes reveal a recombining polyextremotolerant generalist.</title>
        <authorList>
            <person name="Gostincar C."/>
            <person name="Turk M."/>
            <person name="Zajc J."/>
            <person name="Gunde-Cimerman N."/>
        </authorList>
    </citation>
    <scope>NUCLEOTIDE SEQUENCE [LARGE SCALE GENOMIC DNA]</scope>
    <source>
        <strain evidence="2 3">EXF-10659</strain>
    </source>
</reference>
<sequence length="199" mass="22123">PDHLKSINSHKFLSQLFANDNTNILFQNHQSHKMNRNGQINPPRPSTRNASVRALAEISASRAARCEALDHRNFLLDHEDVGYYMQASVEEAARKINESAGATVTNVIHLLNRSAAAAVAQMTAEFAPVAARTKALVAGVASSREVQAISTAFGLAVDKTEKLQKELEEVKKLLAEEKQKREELEKKVEEMCEWMKMNA</sequence>